<dbReference type="PANTHER" id="PTHR43611">
    <property type="entry name" value="ALPHA-D-GLUCOSE 1-PHOSPHATE PHOSPHATASE"/>
    <property type="match status" value="1"/>
</dbReference>
<dbReference type="NCBIfam" id="TIGR01509">
    <property type="entry name" value="HAD-SF-IA-v3"/>
    <property type="match status" value="1"/>
</dbReference>
<gene>
    <name evidence="1" type="ORF">JS533_012070</name>
</gene>
<reference evidence="1 2" key="1">
    <citation type="journal article" date="2021" name="Environ. Microbiol.">
        <title>Genetic insights into the dark matter of the mammalian gut microbiota through targeted genome reconstruction.</title>
        <authorList>
            <person name="Lugli G.A."/>
            <person name="Alessandri G."/>
            <person name="Milani C."/>
            <person name="Viappiani A."/>
            <person name="Fontana F."/>
            <person name="Tarracchini C."/>
            <person name="Mancabelli L."/>
            <person name="Argentini C."/>
            <person name="Ruiz L."/>
            <person name="Margolles A."/>
            <person name="van Sinderen D."/>
            <person name="Turroni F."/>
            <person name="Ventura M."/>
        </authorList>
    </citation>
    <scope>NUCLEOTIDE SEQUENCE [LARGE SCALE GENOMIC DNA]</scope>
    <source>
        <strain evidence="1 2">MA1</strain>
    </source>
</reference>
<dbReference type="GO" id="GO:0016787">
    <property type="term" value="F:hydrolase activity"/>
    <property type="evidence" value="ECO:0007669"/>
    <property type="project" value="UniProtKB-KW"/>
</dbReference>
<dbReference type="Proteomes" id="UP000710815">
    <property type="component" value="Unassembled WGS sequence"/>
</dbReference>
<keyword evidence="2" id="KW-1185">Reference proteome</keyword>
<protein>
    <submittedName>
        <fullName evidence="1">HAD-IA family hydrolase</fullName>
    </submittedName>
</protein>
<organism evidence="1 2">
    <name type="scientific">Bifidobacterium amazonense</name>
    <dbReference type="NCBI Taxonomy" id="2809027"/>
    <lineage>
        <taxon>Bacteria</taxon>
        <taxon>Bacillati</taxon>
        <taxon>Actinomycetota</taxon>
        <taxon>Actinomycetes</taxon>
        <taxon>Bifidobacteriales</taxon>
        <taxon>Bifidobacteriaceae</taxon>
        <taxon>Bifidobacterium</taxon>
    </lineage>
</organism>
<comment type="caution">
    <text evidence="1">The sequence shown here is derived from an EMBL/GenBank/DDBJ whole genome shotgun (WGS) entry which is preliminary data.</text>
</comment>
<accession>A0ABS9VY02</accession>
<dbReference type="InterPro" id="IPR036412">
    <property type="entry name" value="HAD-like_sf"/>
</dbReference>
<dbReference type="Pfam" id="PF00702">
    <property type="entry name" value="Hydrolase"/>
    <property type="match status" value="1"/>
</dbReference>
<keyword evidence="1" id="KW-0378">Hydrolase</keyword>
<dbReference type="InterPro" id="IPR006439">
    <property type="entry name" value="HAD-SF_hydro_IA"/>
</dbReference>
<sequence>MTDTVQSQPLSCPYTDVIFDYCDVLLDWRPRLPLDGQYPAGVVDMFFDKADEYGFDYYDAMSDSGWSEERVLDDYERHHGPAVAWVFRVYFERQRLSLYDMIDGMPMLLRDLDRAGVRLWGLTNFTAKYVHAAQEKFPWLRLLRDTVISSEERIRKPDPMIYRRAIERFGVDPAATAFVDDKAYNAAAATAVGLHGIQFRSAAQTRAALGL</sequence>
<evidence type="ECO:0000313" key="1">
    <source>
        <dbReference type="EMBL" id="MCH9276992.1"/>
    </source>
</evidence>
<dbReference type="InterPro" id="IPR023214">
    <property type="entry name" value="HAD_sf"/>
</dbReference>
<proteinExistence type="predicted"/>
<name>A0ABS9VY02_9BIFI</name>
<evidence type="ECO:0000313" key="2">
    <source>
        <dbReference type="Proteomes" id="UP000710815"/>
    </source>
</evidence>
<dbReference type="PANTHER" id="PTHR43611:SF3">
    <property type="entry name" value="FLAVIN MONONUCLEOTIDE HYDROLASE 1, CHLOROPLATIC"/>
    <property type="match status" value="1"/>
</dbReference>
<reference evidence="1 2" key="2">
    <citation type="journal article" date="2021" name="Syst. Appl. Microbiol.">
        <title>Phylogenetic classification of ten novel species belonging to the genus Bifidobacterium comprising B. phasiani sp. nov., B. pongonis sp. nov., B. saguinibicoloris sp. nov., B. colobi sp. nov., B. simiiventris sp. nov., B. santillanense sp. nov., B. miconis sp. nov., B. amazonense sp. nov., B. pluvialisilvae sp. nov., and B. miconisargentati sp. nov.</title>
        <authorList>
            <person name="Lugli G.A."/>
            <person name="Calvete-Torre I."/>
            <person name="Alessandri G."/>
            <person name="Milani C."/>
            <person name="Turroni F."/>
            <person name="Laiolo P."/>
            <person name="Ossiprandi M.C."/>
            <person name="Margolles A."/>
            <person name="Ruiz L."/>
            <person name="Ventura M."/>
        </authorList>
    </citation>
    <scope>NUCLEOTIDE SEQUENCE [LARGE SCALE GENOMIC DNA]</scope>
    <source>
        <strain evidence="1 2">MA1</strain>
    </source>
</reference>
<dbReference type="Gene3D" id="3.40.50.1000">
    <property type="entry name" value="HAD superfamily/HAD-like"/>
    <property type="match status" value="1"/>
</dbReference>
<dbReference type="RefSeq" id="WP_241514909.1">
    <property type="nucleotide sequence ID" value="NZ_JAFEJT020000071.1"/>
</dbReference>
<dbReference type="SUPFAM" id="SSF56784">
    <property type="entry name" value="HAD-like"/>
    <property type="match status" value="1"/>
</dbReference>
<dbReference type="EMBL" id="JAFEJT020000071">
    <property type="protein sequence ID" value="MCH9276992.1"/>
    <property type="molecule type" value="Genomic_DNA"/>
</dbReference>